<dbReference type="PANTHER" id="PTHR11200:SF240">
    <property type="entry name" value="INOSITOL POLYPHOSPHATE 5-PHOSPHATASE C9G1.10C-RELATED"/>
    <property type="match status" value="1"/>
</dbReference>
<gene>
    <name evidence="3" type="ORF">M422DRAFT_264931</name>
</gene>
<keyword evidence="4" id="KW-1185">Reference proteome</keyword>
<feature type="compositionally biased region" description="Pro residues" evidence="1">
    <location>
        <begin position="299"/>
        <end position="313"/>
    </location>
</feature>
<feature type="compositionally biased region" description="Low complexity" evidence="1">
    <location>
        <begin position="187"/>
        <end position="204"/>
    </location>
</feature>
<feature type="region of interest" description="Disordered" evidence="1">
    <location>
        <begin position="187"/>
        <end position="468"/>
    </location>
</feature>
<evidence type="ECO:0000256" key="1">
    <source>
        <dbReference type="SAM" id="MobiDB-lite"/>
    </source>
</evidence>
<dbReference type="AlphaFoldDB" id="A0A0C9UVB7"/>
<feature type="compositionally biased region" description="Basic and acidic residues" evidence="1">
    <location>
        <begin position="316"/>
        <end position="326"/>
    </location>
</feature>
<feature type="compositionally biased region" description="Pro residues" evidence="1">
    <location>
        <begin position="102"/>
        <end position="115"/>
    </location>
</feature>
<dbReference type="InterPro" id="IPR011047">
    <property type="entry name" value="Quinoprotein_ADH-like_sf"/>
</dbReference>
<dbReference type="SUPFAM" id="SSF50998">
    <property type="entry name" value="Quinoprotein alcohol dehydrogenase-like"/>
    <property type="match status" value="1"/>
</dbReference>
<organism evidence="3 4">
    <name type="scientific">Sphaerobolus stellatus (strain SS14)</name>
    <dbReference type="NCBI Taxonomy" id="990650"/>
    <lineage>
        <taxon>Eukaryota</taxon>
        <taxon>Fungi</taxon>
        <taxon>Dikarya</taxon>
        <taxon>Basidiomycota</taxon>
        <taxon>Agaricomycotina</taxon>
        <taxon>Agaricomycetes</taxon>
        <taxon>Phallomycetidae</taxon>
        <taxon>Geastrales</taxon>
        <taxon>Sphaerobolaceae</taxon>
        <taxon>Sphaerobolus</taxon>
    </lineage>
</organism>
<dbReference type="GO" id="GO:0046856">
    <property type="term" value="P:phosphatidylinositol dephosphorylation"/>
    <property type="evidence" value="ECO:0007669"/>
    <property type="project" value="InterPro"/>
</dbReference>
<dbReference type="InterPro" id="IPR036691">
    <property type="entry name" value="Endo/exonu/phosph_ase_sf"/>
</dbReference>
<evidence type="ECO:0000313" key="3">
    <source>
        <dbReference type="EMBL" id="KIJ33207.1"/>
    </source>
</evidence>
<protein>
    <recommendedName>
        <fullName evidence="2">Inositol polyphosphate-related phosphatase domain-containing protein</fullName>
    </recommendedName>
</protein>
<dbReference type="SMART" id="SM00128">
    <property type="entry name" value="IPPc"/>
    <property type="match status" value="1"/>
</dbReference>
<dbReference type="InterPro" id="IPR015943">
    <property type="entry name" value="WD40/YVTN_repeat-like_dom_sf"/>
</dbReference>
<dbReference type="Gene3D" id="3.60.10.10">
    <property type="entry name" value="Endonuclease/exonuclease/phosphatase"/>
    <property type="match status" value="1"/>
</dbReference>
<dbReference type="InterPro" id="IPR046985">
    <property type="entry name" value="IP5"/>
</dbReference>
<reference evidence="3 4" key="1">
    <citation type="submission" date="2014-06" db="EMBL/GenBank/DDBJ databases">
        <title>Evolutionary Origins and Diversification of the Mycorrhizal Mutualists.</title>
        <authorList>
            <consortium name="DOE Joint Genome Institute"/>
            <consortium name="Mycorrhizal Genomics Consortium"/>
            <person name="Kohler A."/>
            <person name="Kuo A."/>
            <person name="Nagy L.G."/>
            <person name="Floudas D."/>
            <person name="Copeland A."/>
            <person name="Barry K.W."/>
            <person name="Cichocki N."/>
            <person name="Veneault-Fourrey C."/>
            <person name="LaButti K."/>
            <person name="Lindquist E.A."/>
            <person name="Lipzen A."/>
            <person name="Lundell T."/>
            <person name="Morin E."/>
            <person name="Murat C."/>
            <person name="Riley R."/>
            <person name="Ohm R."/>
            <person name="Sun H."/>
            <person name="Tunlid A."/>
            <person name="Henrissat B."/>
            <person name="Grigoriev I.V."/>
            <person name="Hibbett D.S."/>
            <person name="Martin F."/>
        </authorList>
    </citation>
    <scope>NUCLEOTIDE SEQUENCE [LARGE SCALE GENOMIC DNA]</scope>
    <source>
        <strain evidence="3 4">SS14</strain>
    </source>
</reference>
<dbReference type="InterPro" id="IPR000300">
    <property type="entry name" value="IPPc"/>
</dbReference>
<feature type="compositionally biased region" description="Low complexity" evidence="1">
    <location>
        <begin position="344"/>
        <end position="356"/>
    </location>
</feature>
<dbReference type="Pfam" id="PF22669">
    <property type="entry name" value="Exo_endo_phos2"/>
    <property type="match status" value="1"/>
</dbReference>
<feature type="domain" description="Inositol polyphosphate-related phosphatase" evidence="2">
    <location>
        <begin position="852"/>
        <end position="1197"/>
    </location>
</feature>
<feature type="compositionally biased region" description="Basic and acidic residues" evidence="1">
    <location>
        <begin position="269"/>
        <end position="286"/>
    </location>
</feature>
<feature type="compositionally biased region" description="Acidic residues" evidence="1">
    <location>
        <begin position="429"/>
        <end position="439"/>
    </location>
</feature>
<feature type="compositionally biased region" description="Pro residues" evidence="1">
    <location>
        <begin position="387"/>
        <end position="409"/>
    </location>
</feature>
<dbReference type="Proteomes" id="UP000054279">
    <property type="component" value="Unassembled WGS sequence"/>
</dbReference>
<dbReference type="EMBL" id="KN837216">
    <property type="protein sequence ID" value="KIJ33207.1"/>
    <property type="molecule type" value="Genomic_DNA"/>
</dbReference>
<proteinExistence type="predicted"/>
<dbReference type="SUPFAM" id="SSF56219">
    <property type="entry name" value="DNase I-like"/>
    <property type="match status" value="1"/>
</dbReference>
<evidence type="ECO:0000313" key="4">
    <source>
        <dbReference type="Proteomes" id="UP000054279"/>
    </source>
</evidence>
<feature type="region of interest" description="Disordered" evidence="1">
    <location>
        <begin position="1"/>
        <end position="146"/>
    </location>
</feature>
<dbReference type="Gene3D" id="2.130.10.10">
    <property type="entry name" value="YVTN repeat-like/Quinoprotein amine dehydrogenase"/>
    <property type="match status" value="1"/>
</dbReference>
<dbReference type="OrthoDB" id="2248459at2759"/>
<name>A0A0C9UVB7_SPHS4</name>
<accession>A0A0C9UVB7</accession>
<dbReference type="HOGENOM" id="CLU_002027_0_0_1"/>
<dbReference type="GO" id="GO:0004439">
    <property type="term" value="F:phosphatidylinositol-4,5-bisphosphate 5-phosphatase activity"/>
    <property type="evidence" value="ECO:0007669"/>
    <property type="project" value="TreeGrafter"/>
</dbReference>
<evidence type="ECO:0000259" key="2">
    <source>
        <dbReference type="SMART" id="SM00128"/>
    </source>
</evidence>
<sequence>MSSSPPPAVSSLRSKFEQLAASSSQIQDHEPPRRHSFRPRTLSNEEKKNETGYGTRVPFEASDSLGVPVNVLRTSSSIPDLKGALKMKPPPPPPRGSRSSSPQPPPSSPPSPPPVTQVAGPSTLKKLVPPPIPSKTKPVRQEDEVDIVSPGGVTALKSRFSEIPKAPTGLGNGRPFISQAKILTVRSASASMSPPALPARPSASGGTSPTKGPRASLPLLSNLQFGYSSPTLSSPIPSRLSTSPAQDSGSEDTPNPLLRIPPPIPSRTPDVKSKASHFSRPDHSRSSSDSSGSEQNAPPAMPPRRVLPPPLPPRRSGSDENLDKKPALPRRPSWDPNNRPASMPTVPTTTKPTRITSPPPLPSRNEPPTRILNSIESQVPKPKNNPALPPRTTEPPPLRTLNGLPPPPVRTVGLNDKLPAPRRRRASDDDSDASSDENDPSITLKTADASHAPIDELPDATHCSRRPPVSPSPFFRASVPIPSGSPAVVAGTCVIVAYHHYLRVYDLSKGVHSGLTTVDMKDIGLDFKKEARVTAMGFRAGGDAGDDSARFVWCGTKEGHLFELDTVRCAVVRLRPFAHLHTITKITRHERSMSTLDETGKVLVWRDYEDLSPGSPPPRVVRTMENQGFVRMFHGMLWMSNGSGSGSGMSSSNASSRGPTIRIYDVTSPNTTARLVIPSAPLGAVTSGAILPAHPGKVYLGHEGGYVSIWMEGPETFDSGRKVPVCVHTLKVASTDILALEGVMDRLWAGSRGGIIAAYDVGAGASKEVNEASESDLEMVKRPWRLTNAWRGHGELPVSRIFVDPCSIGKAQTLNVVSVGRDEQMKFWDGLLGVDWIESELLKREQEFSSFRPLNVLICSWNIDAQKPDALNSGKAANVNFLKDVLASVERPDIIVFGFQELIDLENKSLTAKTVLLGGQKKNADGTLSDKVSRSYRMWYDALVHAVRLAMPVDDPYVVAHSDHLVGLFSCIFVRHRQKALLRDSAMKIVKRGLGGRYGNKGAIVARFVFDDTSLCFINCHLAAGQSHTRQRNQDIAAILEDGSAFPRSEVPDALPYAGGGDGSMIMDHEICFLNGDLNYRIDLRRDAVVKAIQEGDYTYLLNHDQLRKQLKNHPRFRLRAWTDTPIDFAPTYKYDRRSDEYDTSEKRRAPAWCDRILWHCRQPERVKTLHYTRYEVDVSDHRPISGAFAVTVKKIDQEARGVVKTKVQRSWKEREAGLLFELRAFYESQCIL</sequence>
<feature type="compositionally biased region" description="Polar residues" evidence="1">
    <location>
        <begin position="219"/>
        <end position="252"/>
    </location>
</feature>
<dbReference type="PANTHER" id="PTHR11200">
    <property type="entry name" value="INOSITOL 5-PHOSPHATASE"/>
    <property type="match status" value="1"/>
</dbReference>